<dbReference type="EMBL" id="AB996603">
    <property type="protein sequence ID" value="BAS01929.1"/>
    <property type="molecule type" value="Genomic_DNA"/>
</dbReference>
<geneLocation type="nucleomorph" evidence="1"/>
<organism evidence="1">
    <name type="scientific">Amorphochlora amoebiformis</name>
    <dbReference type="NCBI Taxonomy" id="1561963"/>
    <lineage>
        <taxon>Eukaryota</taxon>
        <taxon>Sar</taxon>
        <taxon>Rhizaria</taxon>
        <taxon>Cercozoa</taxon>
        <taxon>Chlorarachniophyceae</taxon>
        <taxon>Amorphochlora</taxon>
    </lineage>
</organism>
<name>A0A0H5BR19_9EUKA</name>
<accession>A0A0H5BR19</accession>
<reference evidence="1" key="1">
    <citation type="journal article" date="2015" name="Genome Biol. Evol.">
        <title>Nucleomorph Genome Sequences of Two Chlorarachniophytes, Amorphochlora amoebiformis and Lotharella vacuolata.</title>
        <authorList>
            <person name="Suzuki S."/>
            <person name="Shirato S."/>
            <person name="Hirakawa Y."/>
            <person name="Ishida K."/>
        </authorList>
    </citation>
    <scope>NUCLEOTIDE SEQUENCE</scope>
    <source>
        <strain evidence="1">CCMP2058</strain>
    </source>
</reference>
<evidence type="ECO:0000313" key="1">
    <source>
        <dbReference type="EMBL" id="BAS01929.1"/>
    </source>
</evidence>
<proteinExistence type="predicted"/>
<protein>
    <submittedName>
        <fullName evidence="1">Uncharacterized protein</fullName>
    </submittedName>
</protein>
<dbReference type="AlphaFoldDB" id="A0A0H5BR19"/>
<keyword evidence="1" id="KW-0542">Nucleomorph</keyword>
<sequence>MERHKELILECITIMDGTLRLIKNIDFNINGDALINELSFILLDIFKIGNMSKFRLYDNDNNWINLYFLNRLKLIKDIDQLYNKLNLKVILSIKIIKISLISRRACNIKKSISSYFLVDYDLLLYRMGVRFIKRNCPKKHTVRMREKLK</sequence>